<reference evidence="2" key="1">
    <citation type="submission" date="2023-10" db="EMBL/GenBank/DDBJ databases">
        <authorList>
            <person name="Chen Y."/>
            <person name="Shah S."/>
            <person name="Dougan E. K."/>
            <person name="Thang M."/>
            <person name="Chan C."/>
        </authorList>
    </citation>
    <scope>NUCLEOTIDE SEQUENCE [LARGE SCALE GENOMIC DNA]</scope>
</reference>
<gene>
    <name evidence="2" type="ORF">PCOR1329_LOCUS75296</name>
</gene>
<evidence type="ECO:0008006" key="4">
    <source>
        <dbReference type="Google" id="ProtNLM"/>
    </source>
</evidence>
<name>A0ABN9XC22_9DINO</name>
<proteinExistence type="predicted"/>
<feature type="compositionally biased region" description="Low complexity" evidence="1">
    <location>
        <begin position="46"/>
        <end position="55"/>
    </location>
</feature>
<feature type="compositionally biased region" description="Basic residues" evidence="1">
    <location>
        <begin position="56"/>
        <end position="66"/>
    </location>
</feature>
<feature type="region of interest" description="Disordered" evidence="1">
    <location>
        <begin position="43"/>
        <end position="111"/>
    </location>
</feature>
<dbReference type="Proteomes" id="UP001189429">
    <property type="component" value="Unassembled WGS sequence"/>
</dbReference>
<dbReference type="Gene3D" id="1.10.287.110">
    <property type="entry name" value="DnaJ domain"/>
    <property type="match status" value="1"/>
</dbReference>
<feature type="non-terminal residue" evidence="2">
    <location>
        <position position="1"/>
    </location>
</feature>
<comment type="caution">
    <text evidence="2">The sequence shown here is derived from an EMBL/GenBank/DDBJ whole genome shotgun (WGS) entry which is preliminary data.</text>
</comment>
<keyword evidence="3" id="KW-1185">Reference proteome</keyword>
<evidence type="ECO:0000313" key="2">
    <source>
        <dbReference type="EMBL" id="CAK0896979.1"/>
    </source>
</evidence>
<evidence type="ECO:0000256" key="1">
    <source>
        <dbReference type="SAM" id="MobiDB-lite"/>
    </source>
</evidence>
<dbReference type="InterPro" id="IPR001623">
    <property type="entry name" value="DnaJ_domain"/>
</dbReference>
<protein>
    <recommendedName>
        <fullName evidence="4">J domain-containing protein</fullName>
    </recommendedName>
</protein>
<dbReference type="InterPro" id="IPR036869">
    <property type="entry name" value="J_dom_sf"/>
</dbReference>
<evidence type="ECO:0000313" key="3">
    <source>
        <dbReference type="Proteomes" id="UP001189429"/>
    </source>
</evidence>
<dbReference type="CDD" id="cd06257">
    <property type="entry name" value="DnaJ"/>
    <property type="match status" value="1"/>
</dbReference>
<sequence>LRLAWRTLLSHRCPRDRPPSGGGAGALFWLPLMGRLRVAAGGAAGAGAQRSGPASKRARRGARRRREAADAEPDQGAEPRGRRGRTPNSNWAYGGAAAQDPADDLFAPGTPPERVMEQACLLLGLLPWSSPEDVSAAKRRIVAKVHPDRNPGKPGAEQALRLALAAADLLR</sequence>
<dbReference type="EMBL" id="CAUYUJ010020266">
    <property type="protein sequence ID" value="CAK0896979.1"/>
    <property type="molecule type" value="Genomic_DNA"/>
</dbReference>
<accession>A0ABN9XC22</accession>
<organism evidence="2 3">
    <name type="scientific">Prorocentrum cordatum</name>
    <dbReference type="NCBI Taxonomy" id="2364126"/>
    <lineage>
        <taxon>Eukaryota</taxon>
        <taxon>Sar</taxon>
        <taxon>Alveolata</taxon>
        <taxon>Dinophyceae</taxon>
        <taxon>Prorocentrales</taxon>
        <taxon>Prorocentraceae</taxon>
        <taxon>Prorocentrum</taxon>
    </lineage>
</organism>
<dbReference type="SUPFAM" id="SSF46565">
    <property type="entry name" value="Chaperone J-domain"/>
    <property type="match status" value="1"/>
</dbReference>